<comment type="caution">
    <text evidence="1">The sequence shown here is derived from an EMBL/GenBank/DDBJ whole genome shotgun (WGS) entry which is preliminary data.</text>
</comment>
<dbReference type="EMBL" id="JAPQKT010000001">
    <property type="protein sequence ID" value="KAJ5243519.1"/>
    <property type="molecule type" value="Genomic_DNA"/>
</dbReference>
<reference evidence="1" key="1">
    <citation type="submission" date="2022-11" db="EMBL/GenBank/DDBJ databases">
        <authorList>
            <person name="Petersen C."/>
        </authorList>
    </citation>
    <scope>NUCLEOTIDE SEQUENCE</scope>
    <source>
        <strain evidence="1">IBT 23319</strain>
    </source>
</reference>
<evidence type="ECO:0000313" key="1">
    <source>
        <dbReference type="EMBL" id="KAJ5243519.1"/>
    </source>
</evidence>
<dbReference type="RefSeq" id="XP_056506523.1">
    <property type="nucleotide sequence ID" value="XM_056640766.1"/>
</dbReference>
<reference evidence="1" key="2">
    <citation type="journal article" date="2023" name="IMA Fungus">
        <title>Comparative genomic study of the Penicillium genus elucidates a diverse pangenome and 15 lateral gene transfer events.</title>
        <authorList>
            <person name="Petersen C."/>
            <person name="Sorensen T."/>
            <person name="Nielsen M.R."/>
            <person name="Sondergaard T.E."/>
            <person name="Sorensen J.L."/>
            <person name="Fitzpatrick D.A."/>
            <person name="Frisvad J.C."/>
            <person name="Nielsen K.L."/>
        </authorList>
    </citation>
    <scope>NUCLEOTIDE SEQUENCE</scope>
    <source>
        <strain evidence="1">IBT 23319</strain>
    </source>
</reference>
<name>A0A9W9TWQ3_PENCI</name>
<dbReference type="OrthoDB" id="4222821at2759"/>
<proteinExistence type="predicted"/>
<organism evidence="1 2">
    <name type="scientific">Penicillium citrinum</name>
    <dbReference type="NCBI Taxonomy" id="5077"/>
    <lineage>
        <taxon>Eukaryota</taxon>
        <taxon>Fungi</taxon>
        <taxon>Dikarya</taxon>
        <taxon>Ascomycota</taxon>
        <taxon>Pezizomycotina</taxon>
        <taxon>Eurotiomycetes</taxon>
        <taxon>Eurotiomycetidae</taxon>
        <taxon>Eurotiales</taxon>
        <taxon>Aspergillaceae</taxon>
        <taxon>Penicillium</taxon>
    </lineage>
</organism>
<gene>
    <name evidence="1" type="ORF">N7469_001846</name>
</gene>
<keyword evidence="2" id="KW-1185">Reference proteome</keyword>
<accession>A0A9W9TWQ3</accession>
<dbReference type="Proteomes" id="UP001147733">
    <property type="component" value="Unassembled WGS sequence"/>
</dbReference>
<dbReference type="GeneID" id="81379933"/>
<sequence length="289" mass="31963">MQLNLELLTDLENLESISILLGSSCILAERPDRIISTVDLPIFRIISHSEWFLNIVTSHHVFPGTHLPGKSPITPEQQGSSPSENLCPPIEGFKRIEECFDTIPTTKGSDDGEYKKLSDVPSNSPGDDGLCAYNLSEPLSILAAYCQLIRVYHTLFNQLHRFFLMVPPDEAAGILSLPTIRFGKFHMTGHFTTKLQVLIELSFHMLGKIDHALGISEFMKGVLGEDLKFAAQHISYTTSISTSTSAIGSLGSLRDHVLTREHVMVVQSLKETMNFLKAFVKTIAVDGIP</sequence>
<evidence type="ECO:0000313" key="2">
    <source>
        <dbReference type="Proteomes" id="UP001147733"/>
    </source>
</evidence>
<dbReference type="AlphaFoldDB" id="A0A9W9TWQ3"/>
<protein>
    <submittedName>
        <fullName evidence="1">Uncharacterized protein</fullName>
    </submittedName>
</protein>